<comment type="function">
    <text evidence="1">Involved in the import of GDP-mannose from the cytoplasm into the Golgi lumen.</text>
</comment>
<comment type="similarity">
    <text evidence="3">Belongs to the TPT transporter family. SLC35D subfamily.</text>
</comment>
<proteinExistence type="inferred from homology"/>
<evidence type="ECO:0000256" key="4">
    <source>
        <dbReference type="ARBA" id="ARBA00011182"/>
    </source>
</evidence>
<protein>
    <recommendedName>
        <fullName evidence="10">Sugar phosphate transporter domain-containing protein</fullName>
    </recommendedName>
</protein>
<gene>
    <name evidence="11" type="ORF">CEP52_000876</name>
</gene>
<reference evidence="11 12" key="1">
    <citation type="submission" date="2017-06" db="EMBL/GenBank/DDBJ databases">
        <title>Comparative genomic analysis of Ambrosia Fusariam Clade fungi.</title>
        <authorList>
            <person name="Stajich J.E."/>
            <person name="Carrillo J."/>
            <person name="Kijimoto T."/>
            <person name="Eskalen A."/>
            <person name="O'Donnell K."/>
            <person name="Kasson M."/>
        </authorList>
    </citation>
    <scope>NUCLEOTIDE SEQUENCE [LARGE SCALE GENOMIC DNA]</scope>
    <source>
        <strain evidence="11 12">NRRL62579</strain>
    </source>
</reference>
<evidence type="ECO:0000256" key="6">
    <source>
        <dbReference type="ARBA" id="ARBA00022989"/>
    </source>
</evidence>
<dbReference type="PANTHER" id="PTHR11132">
    <property type="entry name" value="SOLUTE CARRIER FAMILY 35"/>
    <property type="match status" value="1"/>
</dbReference>
<evidence type="ECO:0000259" key="10">
    <source>
        <dbReference type="Pfam" id="PF03151"/>
    </source>
</evidence>
<evidence type="ECO:0000256" key="7">
    <source>
        <dbReference type="ARBA" id="ARBA00023136"/>
    </source>
</evidence>
<sequence length="386" mass="42453">MAASQPRDLESGRAQLEVEDPNAATKNDEASTSKGYKLHPSVYIITWIFFSNLTILFNKWLIDTANFRYPIILTTWHLVFATVSTQLLARTTTLLDSRHALPLSRSMYIRTILPIGILYSSSLVFSNVVYLYLSVAFIQMLKSTGPVCVLVASWIWGVAQPNSTTLANIMLIVFGMCGTISEAVRLVMIQVMLSAEGLRMDPLVGLYYYAPVCTVMNFVVVIFSEGPKFQWEDAAKAGYGMLFLNAFVAFILNVVSVFLIGKTSGLVMALSGILKSILLVAASVLIWQTQITILQTLGYALALVGLVLYSVGYEQLLKGWHETLAWAAGVWNAEGDNKMSPTMRKGIIVGVLGFFTVVLAGSLWHFHGLSSQQVVSLTSSWFNSAT</sequence>
<evidence type="ECO:0000256" key="2">
    <source>
        <dbReference type="ARBA" id="ARBA00004477"/>
    </source>
</evidence>
<comment type="subcellular location">
    <subcellularLocation>
        <location evidence="2">Endoplasmic reticulum membrane</location>
        <topology evidence="2">Multi-pass membrane protein</topology>
    </subcellularLocation>
</comment>
<feature type="transmembrane region" description="Helical" evidence="9">
    <location>
        <begin position="165"/>
        <end position="184"/>
    </location>
</feature>
<evidence type="ECO:0000313" key="11">
    <source>
        <dbReference type="EMBL" id="RSM15308.1"/>
    </source>
</evidence>
<feature type="domain" description="Sugar phosphate transporter" evidence="10">
    <location>
        <begin position="206"/>
        <end position="310"/>
    </location>
</feature>
<evidence type="ECO:0000256" key="9">
    <source>
        <dbReference type="SAM" id="Phobius"/>
    </source>
</evidence>
<feature type="transmembrane region" description="Helical" evidence="9">
    <location>
        <begin position="42"/>
        <end position="62"/>
    </location>
</feature>
<name>A0A428ULY6_9HYPO</name>
<keyword evidence="12" id="KW-1185">Reference proteome</keyword>
<keyword evidence="7 9" id="KW-0472">Membrane</keyword>
<evidence type="ECO:0000256" key="8">
    <source>
        <dbReference type="SAM" id="MobiDB-lite"/>
    </source>
</evidence>
<evidence type="ECO:0000256" key="5">
    <source>
        <dbReference type="ARBA" id="ARBA00022692"/>
    </source>
</evidence>
<organism evidence="11 12">
    <name type="scientific">Fusarium oligoseptatum</name>
    <dbReference type="NCBI Taxonomy" id="2604345"/>
    <lineage>
        <taxon>Eukaryota</taxon>
        <taxon>Fungi</taxon>
        <taxon>Dikarya</taxon>
        <taxon>Ascomycota</taxon>
        <taxon>Pezizomycotina</taxon>
        <taxon>Sordariomycetes</taxon>
        <taxon>Hypocreomycetidae</taxon>
        <taxon>Hypocreales</taxon>
        <taxon>Nectriaceae</taxon>
        <taxon>Fusarium</taxon>
        <taxon>Fusarium solani species complex</taxon>
    </lineage>
</organism>
<dbReference type="Proteomes" id="UP000287144">
    <property type="component" value="Unassembled WGS sequence"/>
</dbReference>
<evidence type="ECO:0000313" key="12">
    <source>
        <dbReference type="Proteomes" id="UP000287144"/>
    </source>
</evidence>
<feature type="transmembrane region" description="Helical" evidence="9">
    <location>
        <begin position="347"/>
        <end position="366"/>
    </location>
</feature>
<keyword evidence="5 9" id="KW-0812">Transmembrane</keyword>
<feature type="transmembrane region" description="Helical" evidence="9">
    <location>
        <begin position="293"/>
        <end position="311"/>
    </location>
</feature>
<dbReference type="GO" id="GO:0005789">
    <property type="term" value="C:endoplasmic reticulum membrane"/>
    <property type="evidence" value="ECO:0007669"/>
    <property type="project" value="UniProtKB-SubCell"/>
</dbReference>
<feature type="transmembrane region" description="Helical" evidence="9">
    <location>
        <begin position="267"/>
        <end position="287"/>
    </location>
</feature>
<feature type="transmembrane region" description="Helical" evidence="9">
    <location>
        <begin position="108"/>
        <end position="133"/>
    </location>
</feature>
<feature type="transmembrane region" description="Helical" evidence="9">
    <location>
        <begin position="205"/>
        <end position="224"/>
    </location>
</feature>
<comment type="caution">
    <text evidence="11">The sequence shown here is derived from an EMBL/GenBank/DDBJ whole genome shotgun (WGS) entry which is preliminary data.</text>
</comment>
<evidence type="ECO:0000256" key="1">
    <source>
        <dbReference type="ARBA" id="ARBA00003420"/>
    </source>
</evidence>
<feature type="transmembrane region" description="Helical" evidence="9">
    <location>
        <begin position="140"/>
        <end position="159"/>
    </location>
</feature>
<comment type="subunit">
    <text evidence="4">Homooligomer.</text>
</comment>
<dbReference type="AlphaFoldDB" id="A0A428ULY6"/>
<dbReference type="InterPro" id="IPR050186">
    <property type="entry name" value="TPT_transporter"/>
</dbReference>
<accession>A0A428ULY6</accession>
<dbReference type="InterPro" id="IPR004853">
    <property type="entry name" value="Sugar_P_trans_dom"/>
</dbReference>
<dbReference type="Pfam" id="PF03151">
    <property type="entry name" value="TPT"/>
    <property type="match status" value="1"/>
</dbReference>
<feature type="region of interest" description="Disordered" evidence="8">
    <location>
        <begin position="1"/>
        <end position="33"/>
    </location>
</feature>
<evidence type="ECO:0000256" key="3">
    <source>
        <dbReference type="ARBA" id="ARBA00010425"/>
    </source>
</evidence>
<feature type="transmembrane region" description="Helical" evidence="9">
    <location>
        <begin position="69"/>
        <end position="88"/>
    </location>
</feature>
<keyword evidence="6 9" id="KW-1133">Transmembrane helix</keyword>
<dbReference type="EMBL" id="NKCK01000004">
    <property type="protein sequence ID" value="RSM15308.1"/>
    <property type="molecule type" value="Genomic_DNA"/>
</dbReference>
<feature type="transmembrane region" description="Helical" evidence="9">
    <location>
        <begin position="239"/>
        <end position="260"/>
    </location>
</feature>